<reference evidence="3 5" key="3">
    <citation type="submission" date="2017-05" db="EMBL/GenBank/DDBJ databases">
        <title>The Genome Sequence of Candida krusei Ckrusei653.</title>
        <authorList>
            <person name="Cuomo C."/>
            <person name="Forche A."/>
            <person name="Young S."/>
            <person name="Abouelleil A."/>
            <person name="Cao P."/>
            <person name="Chapman S."/>
            <person name="Cusick C."/>
            <person name="Shea T."/>
            <person name="Nusbaum C."/>
            <person name="Birren B."/>
        </authorList>
    </citation>
    <scope>NUCLEOTIDE SEQUENCE [LARGE SCALE GENOMIC DNA]</scope>
    <source>
        <strain evidence="3 5">Ckrusei653</strain>
    </source>
</reference>
<dbReference type="VEuPathDB" id="FungiDB:C5L36_0A05720"/>
<accession>A0A1V2LFU0</accession>
<reference evidence="2" key="2">
    <citation type="submission" date="2017-01" db="EMBL/GenBank/DDBJ databases">
        <authorList>
            <person name="Mah S.A."/>
            <person name="Swanson W.J."/>
            <person name="Moy G.W."/>
            <person name="Vacquier V.D."/>
        </authorList>
    </citation>
    <scope>NUCLEOTIDE SEQUENCE [LARGE SCALE GENOMIC DNA]</scope>
    <source>
        <strain evidence="2">129</strain>
    </source>
</reference>
<protein>
    <submittedName>
        <fullName evidence="2">Uncharacterized protein</fullName>
    </submittedName>
</protein>
<evidence type="ECO:0000313" key="2">
    <source>
        <dbReference type="EMBL" id="ONH70826.1"/>
    </source>
</evidence>
<evidence type="ECO:0000313" key="6">
    <source>
        <dbReference type="Proteomes" id="UP000249293"/>
    </source>
</evidence>
<gene>
    <name evidence="2" type="ORF">BOH78_4934</name>
    <name evidence="1" type="ORF">C5L36_0A05720</name>
    <name evidence="3" type="ORF">CAS74_001774</name>
</gene>
<evidence type="ECO:0000313" key="3">
    <source>
        <dbReference type="EMBL" id="OUT23455.1"/>
    </source>
</evidence>
<dbReference type="EMBL" id="NHMM01000002">
    <property type="protein sequence ID" value="OUT23455.1"/>
    <property type="molecule type" value="Genomic_DNA"/>
</dbReference>
<evidence type="ECO:0000313" key="4">
    <source>
        <dbReference type="Proteomes" id="UP000189274"/>
    </source>
</evidence>
<organism evidence="2 4">
    <name type="scientific">Pichia kudriavzevii</name>
    <name type="common">Yeast</name>
    <name type="synonym">Issatchenkia orientalis</name>
    <dbReference type="NCBI Taxonomy" id="4909"/>
    <lineage>
        <taxon>Eukaryota</taxon>
        <taxon>Fungi</taxon>
        <taxon>Dikarya</taxon>
        <taxon>Ascomycota</taxon>
        <taxon>Saccharomycotina</taxon>
        <taxon>Pichiomycetes</taxon>
        <taxon>Pichiales</taxon>
        <taxon>Pichiaceae</taxon>
        <taxon>Pichia</taxon>
    </lineage>
</organism>
<evidence type="ECO:0000313" key="5">
    <source>
        <dbReference type="Proteomes" id="UP000195871"/>
    </source>
</evidence>
<dbReference type="Proteomes" id="UP000195871">
    <property type="component" value="Unassembled WGS sequence"/>
</dbReference>
<dbReference type="AlphaFoldDB" id="A0A1V2LFU0"/>
<name>A0A1V2LFU0_PICKU</name>
<sequence>MGLGDEQKYNVQLSKVKRVIISNRHLRELYNDDHIKGKLMSILFELEKDEIFSMSKCYDGKDFKDSEQLYIPISNESWKCQIVTSWNEIETLRKWMYGEDIPLSRSQWRKCEKLMIRRLEFDSSKSISLLSDDESKKEEEEEEDSKKNVTFKYEKSHVAPVSLNIHVHFKV</sequence>
<proteinExistence type="predicted"/>
<dbReference type="Proteomes" id="UP000249293">
    <property type="component" value="Chromosome 1"/>
</dbReference>
<dbReference type="OrthoDB" id="3994831at2759"/>
<dbReference type="EMBL" id="CP028773">
    <property type="protein sequence ID" value="AWU73978.1"/>
    <property type="molecule type" value="Genomic_DNA"/>
</dbReference>
<dbReference type="Proteomes" id="UP000189274">
    <property type="component" value="Unassembled WGS sequence"/>
</dbReference>
<keyword evidence="6" id="KW-1185">Reference proteome</keyword>
<reference evidence="1 6" key="4">
    <citation type="submission" date="2018-06" db="EMBL/GenBank/DDBJ databases">
        <title>Population genomics shows no distinction between pathogenic Candida krusei and environmental Pichia kudriavzevii: One species, four names.</title>
        <authorList>
            <person name="Douglass A.P."/>
            <person name="Offei B."/>
            <person name="Braun-Galleani S."/>
            <person name="Coughlan A.Y."/>
            <person name="Martos A."/>
            <person name="Ortiz-Merino R.A."/>
            <person name="Byrne K.P."/>
            <person name="Wolfe K.H."/>
        </authorList>
    </citation>
    <scope>NUCLEOTIDE SEQUENCE [LARGE SCALE GENOMIC DNA]</scope>
    <source>
        <strain evidence="1 6">CBS573</strain>
    </source>
</reference>
<dbReference type="EMBL" id="MQVM01000051">
    <property type="protein sequence ID" value="ONH70826.1"/>
    <property type="molecule type" value="Genomic_DNA"/>
</dbReference>
<reference evidence="4" key="1">
    <citation type="journal article" date="2017" name="Genome Announc.">
        <title>Genome sequences of Cyberlindnera fabianii 65, Pichia kudriavzevii 129, and Saccharomyces cerevisiae 131 isolated from fermented masau fruits in Zimbabwe.</title>
        <authorList>
            <person name="van Rijswijck I.M.H."/>
            <person name="Derks M.F.L."/>
            <person name="Abee T."/>
            <person name="de Ridder D."/>
            <person name="Smid E.J."/>
        </authorList>
    </citation>
    <scope>NUCLEOTIDE SEQUENCE [LARGE SCALE GENOMIC DNA]</scope>
    <source>
        <strain evidence="4">129</strain>
    </source>
</reference>
<evidence type="ECO:0000313" key="1">
    <source>
        <dbReference type="EMBL" id="AWU73978.1"/>
    </source>
</evidence>